<dbReference type="EMBL" id="UZAE01014021">
    <property type="protein sequence ID" value="VDO12159.1"/>
    <property type="molecule type" value="Genomic_DNA"/>
</dbReference>
<proteinExistence type="predicted"/>
<accession>A0A0R3TW81</accession>
<keyword evidence="2" id="KW-1185">Reference proteome</keyword>
<evidence type="ECO:0000313" key="1">
    <source>
        <dbReference type="EMBL" id="VDO12159.1"/>
    </source>
</evidence>
<dbReference type="Proteomes" id="UP000278807">
    <property type="component" value="Unassembled WGS sequence"/>
</dbReference>
<evidence type="ECO:0000313" key="2">
    <source>
        <dbReference type="Proteomes" id="UP000278807"/>
    </source>
</evidence>
<name>A0A0R3TW81_RODNA</name>
<evidence type="ECO:0000313" key="3">
    <source>
        <dbReference type="WBParaSite" id="HNAJ_0001210601-mRNA-1"/>
    </source>
</evidence>
<sequence>MFLFLLFQGRREICNAQKGGNIRGPVDCKLVKYKAPEHVPVGDCSGWRAETWTLNDDCSKKKKHKMHKKKKKNKSKKKDCATKCITTTTPATATATAICPKPTVENICCPYLRCGCICATSDYPGSE</sequence>
<dbReference type="WBParaSite" id="HNAJ_0001210601-mRNA-1">
    <property type="protein sequence ID" value="HNAJ_0001210601-mRNA-1"/>
    <property type="gene ID" value="HNAJ_0001210601"/>
</dbReference>
<dbReference type="AlphaFoldDB" id="A0A0R3TW81"/>
<gene>
    <name evidence="1" type="ORF">HNAJ_LOCUS12095</name>
</gene>
<protein>
    <submittedName>
        <fullName evidence="3">Secreted protein</fullName>
    </submittedName>
</protein>
<reference evidence="1 2" key="2">
    <citation type="submission" date="2018-11" db="EMBL/GenBank/DDBJ databases">
        <authorList>
            <consortium name="Pathogen Informatics"/>
        </authorList>
    </citation>
    <scope>NUCLEOTIDE SEQUENCE [LARGE SCALE GENOMIC DNA]</scope>
</reference>
<organism evidence="3">
    <name type="scientific">Rodentolepis nana</name>
    <name type="common">Dwarf tapeworm</name>
    <name type="synonym">Hymenolepis nana</name>
    <dbReference type="NCBI Taxonomy" id="102285"/>
    <lineage>
        <taxon>Eukaryota</taxon>
        <taxon>Metazoa</taxon>
        <taxon>Spiralia</taxon>
        <taxon>Lophotrochozoa</taxon>
        <taxon>Platyhelminthes</taxon>
        <taxon>Cestoda</taxon>
        <taxon>Eucestoda</taxon>
        <taxon>Cyclophyllidea</taxon>
        <taxon>Hymenolepididae</taxon>
        <taxon>Rodentolepis</taxon>
    </lineage>
</organism>
<reference evidence="3" key="1">
    <citation type="submission" date="2017-02" db="UniProtKB">
        <authorList>
            <consortium name="WormBaseParasite"/>
        </authorList>
    </citation>
    <scope>IDENTIFICATION</scope>
</reference>